<dbReference type="SUPFAM" id="SSF56112">
    <property type="entry name" value="Protein kinase-like (PK-like)"/>
    <property type="match status" value="1"/>
</dbReference>
<dbReference type="RefSeq" id="WP_393170564.1">
    <property type="nucleotide sequence ID" value="NZ_JBICRM010000019.1"/>
</dbReference>
<accession>A0ABW7AIG4</accession>
<sequence length="258" mass="29129">MADLRHTHELAFAGDVVIKRYIDSKPGAAEREWRALHLLAEHAPGLAPEPIGYEDGVVTMSRIDGVPLRGLFTQAVHVSALVEALTELHTAVPPDVLQIVPVRPWQREAVVDWVRRRSAAWEPRDPAADRAVKEGLRWLERWSPGESGVTPVFGAGDGNLANFLWDGTRVRIVDFEDSGRSDLAFELAELAEHVSMWVDGEVEIAHRFELNPQEERRMRECRKVQALIWLFLLSHEHPRNPPGTFQRQVERVLTTLGA</sequence>
<name>A0ABW7AIG4_9ACTN</name>
<dbReference type="Pfam" id="PF01636">
    <property type="entry name" value="APH"/>
    <property type="match status" value="1"/>
</dbReference>
<dbReference type="Gene3D" id="3.90.1200.10">
    <property type="match status" value="1"/>
</dbReference>
<gene>
    <name evidence="2" type="ORF">ACFLIM_28470</name>
</gene>
<dbReference type="InterPro" id="IPR011009">
    <property type="entry name" value="Kinase-like_dom_sf"/>
</dbReference>
<evidence type="ECO:0000313" key="3">
    <source>
        <dbReference type="Proteomes" id="UP001603978"/>
    </source>
</evidence>
<keyword evidence="3" id="KW-1185">Reference proteome</keyword>
<protein>
    <submittedName>
        <fullName evidence="2">Phosphotransferase family protein</fullName>
    </submittedName>
</protein>
<evidence type="ECO:0000313" key="2">
    <source>
        <dbReference type="EMBL" id="MFG1707136.1"/>
    </source>
</evidence>
<dbReference type="InterPro" id="IPR002575">
    <property type="entry name" value="Aminoglycoside_PTrfase"/>
</dbReference>
<organism evidence="2 3">
    <name type="scientific">Nonomuraea marmarensis</name>
    <dbReference type="NCBI Taxonomy" id="3351344"/>
    <lineage>
        <taxon>Bacteria</taxon>
        <taxon>Bacillati</taxon>
        <taxon>Actinomycetota</taxon>
        <taxon>Actinomycetes</taxon>
        <taxon>Streptosporangiales</taxon>
        <taxon>Streptosporangiaceae</taxon>
        <taxon>Nonomuraea</taxon>
    </lineage>
</organism>
<dbReference type="Proteomes" id="UP001603978">
    <property type="component" value="Unassembled WGS sequence"/>
</dbReference>
<dbReference type="EMBL" id="JBICRM010000019">
    <property type="protein sequence ID" value="MFG1707136.1"/>
    <property type="molecule type" value="Genomic_DNA"/>
</dbReference>
<evidence type="ECO:0000259" key="1">
    <source>
        <dbReference type="Pfam" id="PF01636"/>
    </source>
</evidence>
<reference evidence="2 3" key="1">
    <citation type="submission" date="2024-10" db="EMBL/GenBank/DDBJ databases">
        <authorList>
            <person name="Topkara A.R."/>
            <person name="Saygin H."/>
        </authorList>
    </citation>
    <scope>NUCLEOTIDE SEQUENCE [LARGE SCALE GENOMIC DNA]</scope>
    <source>
        <strain evidence="2 3">M3C6</strain>
    </source>
</reference>
<feature type="domain" description="Aminoglycoside phosphotransferase" evidence="1">
    <location>
        <begin position="14"/>
        <end position="220"/>
    </location>
</feature>
<comment type="caution">
    <text evidence="2">The sequence shown here is derived from an EMBL/GenBank/DDBJ whole genome shotgun (WGS) entry which is preliminary data.</text>
</comment>
<proteinExistence type="predicted"/>